<dbReference type="InterPro" id="IPR029063">
    <property type="entry name" value="SAM-dependent_MTases_sf"/>
</dbReference>
<evidence type="ECO:0000256" key="2">
    <source>
        <dbReference type="ARBA" id="ARBA00022679"/>
    </source>
</evidence>
<proteinExistence type="predicted"/>
<dbReference type="InterPro" id="IPR002941">
    <property type="entry name" value="DNA_methylase_N4/N6"/>
</dbReference>
<organism evidence="6 7">
    <name type="scientific">Brevibacillus fulvus</name>
    <dbReference type="NCBI Taxonomy" id="1125967"/>
    <lineage>
        <taxon>Bacteria</taxon>
        <taxon>Bacillati</taxon>
        <taxon>Bacillota</taxon>
        <taxon>Bacilli</taxon>
        <taxon>Bacillales</taxon>
        <taxon>Paenibacillaceae</taxon>
        <taxon>Brevibacillus</taxon>
    </lineage>
</organism>
<keyword evidence="2 6" id="KW-0808">Transferase</keyword>
<dbReference type="Gene3D" id="3.40.50.150">
    <property type="entry name" value="Vaccinia Virus protein VP39"/>
    <property type="match status" value="1"/>
</dbReference>
<keyword evidence="1 6" id="KW-0489">Methyltransferase</keyword>
<dbReference type="Proteomes" id="UP000717624">
    <property type="component" value="Unassembled WGS sequence"/>
</dbReference>
<dbReference type="AlphaFoldDB" id="A0A938Y586"/>
<dbReference type="SUPFAM" id="SSF53335">
    <property type="entry name" value="S-adenosyl-L-methionine-dependent methyltransferases"/>
    <property type="match status" value="1"/>
</dbReference>
<dbReference type="GO" id="GO:0003677">
    <property type="term" value="F:DNA binding"/>
    <property type="evidence" value="ECO:0007669"/>
    <property type="project" value="InterPro"/>
</dbReference>
<evidence type="ECO:0000259" key="5">
    <source>
        <dbReference type="Pfam" id="PF01555"/>
    </source>
</evidence>
<gene>
    <name evidence="6" type="ORF">JOD01_003817</name>
</gene>
<dbReference type="EC" id="2.1.1.72" evidence="6"/>
<accession>A0A938Y586</accession>
<evidence type="ECO:0000256" key="3">
    <source>
        <dbReference type="ARBA" id="ARBA00022691"/>
    </source>
</evidence>
<keyword evidence="7" id="KW-1185">Reference proteome</keyword>
<evidence type="ECO:0000313" key="7">
    <source>
        <dbReference type="Proteomes" id="UP000717624"/>
    </source>
</evidence>
<evidence type="ECO:0000313" key="6">
    <source>
        <dbReference type="EMBL" id="MBM7592161.1"/>
    </source>
</evidence>
<dbReference type="InterPro" id="IPR002295">
    <property type="entry name" value="N4/N6-MTase_EcoPI_Mod-like"/>
</dbReference>
<protein>
    <submittedName>
        <fullName evidence="6">Adenine-specific DNA-methyltransferase</fullName>
        <ecNumber evidence="6">2.1.1.72</ecNumber>
    </submittedName>
</protein>
<feature type="domain" description="DNA methylase N-4/N-6" evidence="5">
    <location>
        <begin position="69"/>
        <end position="366"/>
    </location>
</feature>
<dbReference type="PRINTS" id="PR00506">
    <property type="entry name" value="D21N6MTFRASE"/>
</dbReference>
<dbReference type="GO" id="GO:0032259">
    <property type="term" value="P:methylation"/>
    <property type="evidence" value="ECO:0007669"/>
    <property type="project" value="UniProtKB-KW"/>
</dbReference>
<keyword evidence="3" id="KW-0949">S-adenosyl-L-methionine</keyword>
<comment type="caution">
    <text evidence="6">The sequence shown here is derived from an EMBL/GenBank/DDBJ whole genome shotgun (WGS) entry which is preliminary data.</text>
</comment>
<dbReference type="GO" id="GO:0008170">
    <property type="term" value="F:N-methyltransferase activity"/>
    <property type="evidence" value="ECO:0007669"/>
    <property type="project" value="InterPro"/>
</dbReference>
<sequence>MSGKTKLELTWIGKYDEPKLEPRILLEDMSQSYHADKRVSNEDIFDNRLIFGDNLLALKALEQDYSGKIKCVFIDPPYNTGSAFTHYEDGLEHSVWLSMMRDRLKIIHRLLKDDGSLWIAVDDNEMHYLKVLCDEIFGRRNYRNTITWQRKYSVSNNFRGIASICDYILVYAKSEKFTNNLLPRTAESIARYANPDNDPRGPWKAVDYLNQATPDKRPNLCYDIINPHTGFVAKNTKKAWKYDLNTHMRHVEENRIWWGKDGTNTVPALKLFLSEVRDGMTPHNWWPHEEVGHTDEAKKESIALFGANNVFDTPKPERLIKRILEIATNPGDIVLDSFAGSGTTGAVAHKMGRKWIMVELGEHCLTHIVPRMKKVIDGSDNNGISKEVDWKGGGGFRFYRLAPSLLEKDKFGNWIISNEYNPEMLAEAMCKHKGFRYEPDHAFFWKQGKSNENDFIYTTTQLITNEIADQIQEQMGEGETLLICCKAYTVSQANYPNITFEKIPLSILHRCEYGRDDYSLEIAKMPKEEIQVQLDIFEGEDE</sequence>
<dbReference type="Pfam" id="PF01555">
    <property type="entry name" value="N6_N4_Mtase"/>
    <property type="match status" value="1"/>
</dbReference>
<reference evidence="6" key="1">
    <citation type="submission" date="2021-01" db="EMBL/GenBank/DDBJ databases">
        <title>Genomic Encyclopedia of Type Strains, Phase IV (KMG-IV): sequencing the most valuable type-strain genomes for metagenomic binning, comparative biology and taxonomic classification.</title>
        <authorList>
            <person name="Goeker M."/>
        </authorList>
    </citation>
    <scope>NUCLEOTIDE SEQUENCE</scope>
    <source>
        <strain evidence="6">DSM 25523</strain>
    </source>
</reference>
<keyword evidence="4" id="KW-0680">Restriction system</keyword>
<dbReference type="GO" id="GO:0009307">
    <property type="term" value="P:DNA restriction-modification system"/>
    <property type="evidence" value="ECO:0007669"/>
    <property type="project" value="UniProtKB-KW"/>
</dbReference>
<evidence type="ECO:0000256" key="1">
    <source>
        <dbReference type="ARBA" id="ARBA00022603"/>
    </source>
</evidence>
<dbReference type="PIRSF" id="PIRSF015855">
    <property type="entry name" value="TypeIII_Mtase_mKpnI"/>
    <property type="match status" value="1"/>
</dbReference>
<dbReference type="EMBL" id="JAFBEB010000020">
    <property type="protein sequence ID" value="MBM7592161.1"/>
    <property type="molecule type" value="Genomic_DNA"/>
</dbReference>
<dbReference type="RefSeq" id="WP_204519854.1">
    <property type="nucleotide sequence ID" value="NZ_BAABIN010000018.1"/>
</dbReference>
<dbReference type="GO" id="GO:0009007">
    <property type="term" value="F:site-specific DNA-methyltransferase (adenine-specific) activity"/>
    <property type="evidence" value="ECO:0007669"/>
    <property type="project" value="UniProtKB-EC"/>
</dbReference>
<evidence type="ECO:0000256" key="4">
    <source>
        <dbReference type="ARBA" id="ARBA00022747"/>
    </source>
</evidence>
<name>A0A938Y586_9BACL</name>